<sequence>MVLNGTGLFFLTPVSPVPLYQTSFLTSINQSSDHQFIMKGSNFLQEKMIQSWHHFQIMQGSWFRLLSYKKEIMVCNDTGLIVRYIPFSPVRWVEIWGLSQNTLDWINKR</sequence>
<evidence type="ECO:0000313" key="2">
    <source>
        <dbReference type="Proteomes" id="UP001558632"/>
    </source>
</evidence>
<proteinExistence type="predicted"/>
<reference evidence="1 2" key="1">
    <citation type="submission" date="2024-07" db="EMBL/GenBank/DDBJ databases">
        <title>Enhanced genomic and transcriptomic resources for Trichinella pseudospiralis and T. spiralis underpin the discovery of pronounced molecular differences between stages and species.</title>
        <authorList>
            <person name="Pasi K.K."/>
            <person name="La Rosa G."/>
            <person name="Gomez-Morales M.A."/>
            <person name="Tosini F."/>
            <person name="Sumanam S."/>
            <person name="Young N.D."/>
            <person name="Chang B.C."/>
            <person name="Robin G.B."/>
        </authorList>
    </citation>
    <scope>NUCLEOTIDE SEQUENCE [LARGE SCALE GENOMIC DNA]</scope>
    <source>
        <strain evidence="1">ISS534</strain>
    </source>
</reference>
<dbReference type="EMBL" id="JBEUSY010000431">
    <property type="protein sequence ID" value="KAL1233715.1"/>
    <property type="molecule type" value="Genomic_DNA"/>
</dbReference>
<name>A0ABR3KBY2_TRISP</name>
<protein>
    <submittedName>
        <fullName evidence="1">Bifunctional autolysin</fullName>
    </submittedName>
</protein>
<comment type="caution">
    <text evidence="1">The sequence shown here is derived from an EMBL/GenBank/DDBJ whole genome shotgun (WGS) entry which is preliminary data.</text>
</comment>
<keyword evidence="2" id="KW-1185">Reference proteome</keyword>
<accession>A0ABR3KBY2</accession>
<evidence type="ECO:0000313" key="1">
    <source>
        <dbReference type="EMBL" id="KAL1233715.1"/>
    </source>
</evidence>
<dbReference type="Proteomes" id="UP001558632">
    <property type="component" value="Unassembled WGS sequence"/>
</dbReference>
<organism evidence="1 2">
    <name type="scientific">Trichinella spiralis</name>
    <name type="common">Trichina worm</name>
    <dbReference type="NCBI Taxonomy" id="6334"/>
    <lineage>
        <taxon>Eukaryota</taxon>
        <taxon>Metazoa</taxon>
        <taxon>Ecdysozoa</taxon>
        <taxon>Nematoda</taxon>
        <taxon>Enoplea</taxon>
        <taxon>Dorylaimia</taxon>
        <taxon>Trichinellida</taxon>
        <taxon>Trichinellidae</taxon>
        <taxon>Trichinella</taxon>
    </lineage>
</organism>
<gene>
    <name evidence="1" type="ORF">TSPI_08316</name>
</gene>